<dbReference type="HOGENOM" id="CLU_053998_0_0_1"/>
<dbReference type="InterPro" id="IPR001107">
    <property type="entry name" value="Band_7"/>
</dbReference>
<keyword evidence="2" id="KW-0812">Transmembrane</keyword>
<protein>
    <submittedName>
        <fullName evidence="4">Predicted protein</fullName>
    </submittedName>
</protein>
<feature type="region of interest" description="Disordered" evidence="1">
    <location>
        <begin position="316"/>
        <end position="369"/>
    </location>
</feature>
<feature type="domain" description="Band 7" evidence="3">
    <location>
        <begin position="97"/>
        <end position="258"/>
    </location>
</feature>
<dbReference type="eggNOG" id="KOG2621">
    <property type="taxonomic scope" value="Eukaryota"/>
</dbReference>
<name>A9U753_PHYPA</name>
<feature type="transmembrane region" description="Helical" evidence="2">
    <location>
        <begin position="80"/>
        <end position="102"/>
    </location>
</feature>
<dbReference type="EMBL" id="DS546340">
    <property type="protein sequence ID" value="EDQ48500.1"/>
    <property type="molecule type" value="Genomic_DNA"/>
</dbReference>
<reference evidence="4" key="1">
    <citation type="journal article" date="2008" name="Science">
        <title>The Physcomitrella genome reveals evolutionary insights into the conquest of land by plants.</title>
        <authorList>
            <person name="Rensing S."/>
            <person name="Lang D."/>
            <person name="Zimmer A."/>
            <person name="Terry A."/>
            <person name="Salamov A."/>
            <person name="Shapiro H."/>
            <person name="Nishiyama T."/>
            <person name="Perroud P.-F."/>
            <person name="Lindquist E."/>
            <person name="Kamisugi Y."/>
            <person name="Tanahashi T."/>
            <person name="Sakakibara K."/>
            <person name="Fujita T."/>
            <person name="Oishi K."/>
            <person name="Shin-I T."/>
            <person name="Kuroki Y."/>
            <person name="Toyoda A."/>
            <person name="Suzuki Y."/>
            <person name="Hashimoto A."/>
            <person name="Yamaguchi K."/>
            <person name="Sugano A."/>
            <person name="Kohara Y."/>
            <person name="Fujiyama A."/>
            <person name="Anterola A."/>
            <person name="Aoki S."/>
            <person name="Ashton N."/>
            <person name="Barbazuk W.B."/>
            <person name="Barker E."/>
            <person name="Bennetzen J."/>
            <person name="Bezanilla M."/>
            <person name="Blankenship R."/>
            <person name="Cho S.H."/>
            <person name="Dutcher S."/>
            <person name="Estelle M."/>
            <person name="Fawcett J.A."/>
            <person name="Gundlach H."/>
            <person name="Hanada K."/>
            <person name="Heyl A."/>
            <person name="Hicks K.A."/>
            <person name="Hugh J."/>
            <person name="Lohr M."/>
            <person name="Mayer K."/>
            <person name="Melkozernov A."/>
            <person name="Murata T."/>
            <person name="Nelson D."/>
            <person name="Pils B."/>
            <person name="Prigge M."/>
            <person name="Reiss B."/>
            <person name="Renner T."/>
            <person name="Rombauts S."/>
            <person name="Rushton P."/>
            <person name="Sanderfoot A."/>
            <person name="Schween G."/>
            <person name="Shiu S.-H."/>
            <person name="Stueber K."/>
            <person name="Theodoulou F.L."/>
            <person name="Tu H."/>
            <person name="Van de Peer Y."/>
            <person name="Verrier P.J."/>
            <person name="Waters E."/>
            <person name="Wood A."/>
            <person name="Yang L."/>
            <person name="Cove D."/>
            <person name="Cuming A."/>
            <person name="Hasebe M."/>
            <person name="Lucas S."/>
            <person name="Mishler D.B."/>
            <person name="Reski R."/>
            <person name="Grigoriev I."/>
            <person name="Quatrano R.S."/>
            <person name="Boore J.L."/>
        </authorList>
    </citation>
    <scope>NUCLEOTIDE SEQUENCE [LARGE SCALE GENOMIC DNA]</scope>
</reference>
<keyword evidence="2" id="KW-1133">Transmembrane helix</keyword>
<dbReference type="AlphaFoldDB" id="A9U753"/>
<accession>A9U753</accession>
<evidence type="ECO:0000256" key="2">
    <source>
        <dbReference type="SAM" id="Phobius"/>
    </source>
</evidence>
<feature type="non-terminal residue" evidence="4">
    <location>
        <position position="416"/>
    </location>
</feature>
<evidence type="ECO:0000313" key="4">
    <source>
        <dbReference type="EMBL" id="EDQ48500.1"/>
    </source>
</evidence>
<dbReference type="Pfam" id="PF01145">
    <property type="entry name" value="Band_7"/>
    <property type="match status" value="1"/>
</dbReference>
<dbReference type="SMART" id="SM00244">
    <property type="entry name" value="PHB"/>
    <property type="match status" value="1"/>
</dbReference>
<keyword evidence="2" id="KW-0472">Membrane</keyword>
<evidence type="ECO:0000256" key="1">
    <source>
        <dbReference type="SAM" id="MobiDB-lite"/>
    </source>
</evidence>
<gene>
    <name evidence="4" type="ORF">PHYPADRAFT_103708</name>
</gene>
<dbReference type="PANTHER" id="PTHR43446:SF1">
    <property type="entry name" value="BAND 7 DOMAIN-CONTAINING PROTEIN"/>
    <property type="match status" value="1"/>
</dbReference>
<feature type="compositionally biased region" description="Pro residues" evidence="1">
    <location>
        <begin position="322"/>
        <end position="331"/>
    </location>
</feature>
<dbReference type="SUPFAM" id="SSF117892">
    <property type="entry name" value="Band 7/SPFH domain"/>
    <property type="match status" value="1"/>
</dbReference>
<dbReference type="InterPro" id="IPR036013">
    <property type="entry name" value="Band_7/SPFH_dom_sf"/>
</dbReference>
<organism>
    <name type="scientific">Physcomitrium patens</name>
    <name type="common">Spreading-leaved earth moss</name>
    <name type="synonym">Physcomitrella patens</name>
    <dbReference type="NCBI Taxonomy" id="3218"/>
    <lineage>
        <taxon>Eukaryota</taxon>
        <taxon>Viridiplantae</taxon>
        <taxon>Streptophyta</taxon>
        <taxon>Embryophyta</taxon>
        <taxon>Bryophyta</taxon>
        <taxon>Bryophytina</taxon>
        <taxon>Bryopsida</taxon>
        <taxon>Funariidae</taxon>
        <taxon>Funariales</taxon>
        <taxon>Funariaceae</taxon>
        <taxon>Physcomitrium</taxon>
    </lineage>
</organism>
<dbReference type="PANTHER" id="PTHR43446">
    <property type="entry name" value="MEMBRANE PROTEIN-RELATED"/>
    <property type="match status" value="1"/>
</dbReference>
<proteinExistence type="predicted"/>
<sequence>MDALLKGSASPLQAGLTWGSTLGLLPGRGGLQELKGGGMREVKETAAWRQNGFLALLALLLALLWLGWAGYRLLTEKELFYLWHLIPALLASGLLAAGLFTVQPNEAVALVFLGRYVGSVRDEGFHFTNPLAQRKRVTLRVHNFTSDKLKVNDAQGNPIEIAAVVVWRVVDTAKALFQVENYQSFVAIQSEAAIRALASRHPYDAEGRSLRGSPEEVAEELKAELEARLQVAGVEVLEARLTHLAYAPEVAQAMLRRQQALAVVAARRLIVEAAVGMVREALEGLEEAGLSLDEERKAAMVNNLMVALVSEAQAQPVGRPGPAFPRPPPRAPGKGRGRLPRSPVADIPLSEKPLYPAHPYPSSPGQGCQTLRLAQGPKDLQNSVQKRVWMPLLQGDENPSPLLKGHLLLQDPSLPQ</sequence>
<evidence type="ECO:0000259" key="3">
    <source>
        <dbReference type="SMART" id="SM00244"/>
    </source>
</evidence>
<dbReference type="Gene3D" id="3.30.479.30">
    <property type="entry name" value="Band 7 domain"/>
    <property type="match status" value="1"/>
</dbReference>
<dbReference type="CDD" id="cd03402">
    <property type="entry name" value="SPFH_like_u2"/>
    <property type="match status" value="1"/>
</dbReference>
<feature type="transmembrane region" description="Helical" evidence="2">
    <location>
        <begin position="53"/>
        <end position="74"/>
    </location>
</feature>